<feature type="transmembrane region" description="Helical" evidence="2">
    <location>
        <begin position="105"/>
        <end position="125"/>
    </location>
</feature>
<name>A0A521DX83_9EURY</name>
<evidence type="ECO:0000313" key="4">
    <source>
        <dbReference type="EMBL" id="SMO75701.1"/>
    </source>
</evidence>
<dbReference type="AlphaFoldDB" id="A0A521DX83"/>
<feature type="region of interest" description="Disordered" evidence="1">
    <location>
        <begin position="41"/>
        <end position="63"/>
    </location>
</feature>
<evidence type="ECO:0000313" key="5">
    <source>
        <dbReference type="Proteomes" id="UP000319712"/>
    </source>
</evidence>
<feature type="transmembrane region" description="Helical" evidence="2">
    <location>
        <begin position="81"/>
        <end position="98"/>
    </location>
</feature>
<dbReference type="EMBL" id="FXTD01000008">
    <property type="protein sequence ID" value="SMO75701.1"/>
    <property type="molecule type" value="Genomic_DNA"/>
</dbReference>
<accession>A0A521DX83</accession>
<keyword evidence="2" id="KW-1133">Transmembrane helix</keyword>
<reference evidence="4 5" key="1">
    <citation type="submission" date="2017-05" db="EMBL/GenBank/DDBJ databases">
        <authorList>
            <person name="Varghese N."/>
            <person name="Submissions S."/>
        </authorList>
    </citation>
    <scope>NUCLEOTIDE SEQUENCE [LARGE SCALE GENOMIC DNA]</scope>
    <source>
        <strain evidence="4 5">DSM 19504</strain>
    </source>
</reference>
<feature type="compositionally biased region" description="Acidic residues" evidence="1">
    <location>
        <begin position="207"/>
        <end position="216"/>
    </location>
</feature>
<organism evidence="4 5">
    <name type="scientific">Halorubrum cibi</name>
    <dbReference type="NCBI Taxonomy" id="413815"/>
    <lineage>
        <taxon>Archaea</taxon>
        <taxon>Methanobacteriati</taxon>
        <taxon>Methanobacteriota</taxon>
        <taxon>Stenosarchaea group</taxon>
        <taxon>Halobacteria</taxon>
        <taxon>Halobacteriales</taxon>
        <taxon>Haloferacaceae</taxon>
        <taxon>Halorubrum</taxon>
    </lineage>
</organism>
<dbReference type="RefSeq" id="WP_142987088.1">
    <property type="nucleotide sequence ID" value="NZ_FXTD01000008.1"/>
</dbReference>
<keyword evidence="2" id="KW-0812">Transmembrane</keyword>
<proteinExistence type="predicted"/>
<feature type="region of interest" description="Disordered" evidence="1">
    <location>
        <begin position="195"/>
        <end position="224"/>
    </location>
</feature>
<keyword evidence="5" id="KW-1185">Reference proteome</keyword>
<dbReference type="Pfam" id="PF13559">
    <property type="entry name" value="DUF4129"/>
    <property type="match status" value="1"/>
</dbReference>
<protein>
    <recommendedName>
        <fullName evidence="3">Protein-glutamine gamma-glutamyltransferase-like C-terminal domain-containing protein</fullName>
    </recommendedName>
</protein>
<gene>
    <name evidence="4" type="ORF">SAMN06264867_10883</name>
</gene>
<dbReference type="InterPro" id="IPR025403">
    <property type="entry name" value="TgpA-like_C"/>
</dbReference>
<evidence type="ECO:0000256" key="2">
    <source>
        <dbReference type="SAM" id="Phobius"/>
    </source>
</evidence>
<keyword evidence="2" id="KW-0472">Membrane</keyword>
<dbReference type="Proteomes" id="UP000319712">
    <property type="component" value="Unassembled WGS sequence"/>
</dbReference>
<feature type="transmembrane region" description="Helical" evidence="2">
    <location>
        <begin position="171"/>
        <end position="192"/>
    </location>
</feature>
<sequence>MKRETLSTALLALLAVVALGVAAATLDSAVAVDGGGGFSGGLEGGAGPTDDPGEISPSETPGGPTVLALPPICYPLLRRPPALLLLAGFLLAVGAFAYRDTGSRFAAAVVAGTVGLPVVVVWYGLSSCRDPETVGELDLGLAGEEGGLFPAGGGGGAGLGSGSGSVSTPEAVFIAVVVLAIVVSLLVFVTAAGDDEETSGKGASAEPDPESSDPDLAEVARTAGEAAARIEGDAGDNDVYRAWREMTEALEVDRPASVTPAEFAAAAVEAGVDEEPVSELTDVFERVRYGGAEPTDDRERRAAAALRRIEEEHGGET</sequence>
<evidence type="ECO:0000256" key="1">
    <source>
        <dbReference type="SAM" id="MobiDB-lite"/>
    </source>
</evidence>
<evidence type="ECO:0000259" key="3">
    <source>
        <dbReference type="Pfam" id="PF13559"/>
    </source>
</evidence>
<feature type="domain" description="Protein-glutamine gamma-glutamyltransferase-like C-terminal" evidence="3">
    <location>
        <begin position="240"/>
        <end position="307"/>
    </location>
</feature>